<dbReference type="Proteomes" id="UP000316196">
    <property type="component" value="Unassembled WGS sequence"/>
</dbReference>
<evidence type="ECO:0000256" key="3">
    <source>
        <dbReference type="ARBA" id="ARBA00022741"/>
    </source>
</evidence>
<dbReference type="GO" id="GO:0016887">
    <property type="term" value="F:ATP hydrolysis activity"/>
    <property type="evidence" value="ECO:0007669"/>
    <property type="project" value="InterPro"/>
</dbReference>
<evidence type="ECO:0000259" key="5">
    <source>
        <dbReference type="PROSITE" id="PS50893"/>
    </source>
</evidence>
<name>A0A542ZPX2_9ACTN</name>
<accession>A0A542ZPX2</accession>
<dbReference type="InterPro" id="IPR003593">
    <property type="entry name" value="AAA+_ATPase"/>
</dbReference>
<organism evidence="6 7">
    <name type="scientific">Propioniferax innocua</name>
    <dbReference type="NCBI Taxonomy" id="1753"/>
    <lineage>
        <taxon>Bacteria</taxon>
        <taxon>Bacillati</taxon>
        <taxon>Actinomycetota</taxon>
        <taxon>Actinomycetes</taxon>
        <taxon>Propionibacteriales</taxon>
        <taxon>Propionibacteriaceae</taxon>
        <taxon>Propioniferax</taxon>
    </lineage>
</organism>
<keyword evidence="4 6" id="KW-0067">ATP-binding</keyword>
<evidence type="ECO:0000256" key="4">
    <source>
        <dbReference type="ARBA" id="ARBA00022840"/>
    </source>
</evidence>
<dbReference type="Gene3D" id="3.40.50.300">
    <property type="entry name" value="P-loop containing nucleotide triphosphate hydrolases"/>
    <property type="match status" value="1"/>
</dbReference>
<evidence type="ECO:0000256" key="2">
    <source>
        <dbReference type="ARBA" id="ARBA00022448"/>
    </source>
</evidence>
<comment type="similarity">
    <text evidence="1">Belongs to the ABC transporter superfamily.</text>
</comment>
<dbReference type="RefSeq" id="WP_142092261.1">
    <property type="nucleotide sequence ID" value="NZ_BAAAMD010000003.1"/>
</dbReference>
<dbReference type="EMBL" id="VFOR01000001">
    <property type="protein sequence ID" value="TQL62404.1"/>
    <property type="molecule type" value="Genomic_DNA"/>
</dbReference>
<comment type="caution">
    <text evidence="6">The sequence shown here is derived from an EMBL/GenBank/DDBJ whole genome shotgun (WGS) entry which is preliminary data.</text>
</comment>
<gene>
    <name evidence="6" type="ORF">FB460_0179</name>
</gene>
<dbReference type="PANTHER" id="PTHR42734">
    <property type="entry name" value="METAL TRANSPORT SYSTEM ATP-BINDING PROTEIN TM_0124-RELATED"/>
    <property type="match status" value="1"/>
</dbReference>
<keyword evidence="3" id="KW-0547">Nucleotide-binding</keyword>
<protein>
    <submittedName>
        <fullName evidence="6">Manganese transport system ATP-binding protein</fullName>
    </submittedName>
</protein>
<dbReference type="SUPFAM" id="SSF52540">
    <property type="entry name" value="P-loop containing nucleoside triphosphate hydrolases"/>
    <property type="match status" value="1"/>
</dbReference>
<dbReference type="InterPro" id="IPR003439">
    <property type="entry name" value="ABC_transporter-like_ATP-bd"/>
</dbReference>
<dbReference type="PROSITE" id="PS50893">
    <property type="entry name" value="ABC_TRANSPORTER_2"/>
    <property type="match status" value="1"/>
</dbReference>
<dbReference type="AlphaFoldDB" id="A0A542ZPX2"/>
<evidence type="ECO:0000256" key="1">
    <source>
        <dbReference type="ARBA" id="ARBA00005417"/>
    </source>
</evidence>
<dbReference type="PANTHER" id="PTHR42734:SF5">
    <property type="entry name" value="IRON TRANSPORT SYSTEM ATP-BINDING PROTEIN HI_0361-RELATED"/>
    <property type="match status" value="1"/>
</dbReference>
<feature type="domain" description="ABC transporter" evidence="5">
    <location>
        <begin position="14"/>
        <end position="248"/>
    </location>
</feature>
<dbReference type="InterPro" id="IPR050153">
    <property type="entry name" value="Metal_Ion_Import_ABC"/>
</dbReference>
<dbReference type="InterPro" id="IPR027417">
    <property type="entry name" value="P-loop_NTPase"/>
</dbReference>
<reference evidence="6 7" key="1">
    <citation type="submission" date="2019-06" db="EMBL/GenBank/DDBJ databases">
        <title>Sequencing the genomes of 1000 actinobacteria strains.</title>
        <authorList>
            <person name="Klenk H.-P."/>
        </authorList>
    </citation>
    <scope>NUCLEOTIDE SEQUENCE [LARGE SCALE GENOMIC DNA]</scope>
    <source>
        <strain evidence="6 7">DSM 8251</strain>
    </source>
</reference>
<sequence>MPETSQEVDTPHAVEATDITLAHGTFVALAKSSCHIPAGRVTAVIGPNGSGKSTFLNSVTGLIVPVGGTLAVLGQRPVDARPRVSYVLQNVEAPVDLPLTVRETVAMGRYASLGWFRRLRSTDRDAIDAALERMRIADLAHRHLHELSGGQRHRVLVAQGLAQEHDILILDEPLAGLDVVSAEVIDGIVHDTGDSRTGDRRTVIHTTHDLSEAAAADHVILMGGRVVAEGPPDEVLLEEHLVEAFGTRGLHPPVD</sequence>
<dbReference type="SMART" id="SM00382">
    <property type="entry name" value="AAA"/>
    <property type="match status" value="1"/>
</dbReference>
<dbReference type="Pfam" id="PF00005">
    <property type="entry name" value="ABC_tran"/>
    <property type="match status" value="1"/>
</dbReference>
<keyword evidence="2" id="KW-0813">Transport</keyword>
<evidence type="ECO:0000313" key="6">
    <source>
        <dbReference type="EMBL" id="TQL62404.1"/>
    </source>
</evidence>
<dbReference type="OrthoDB" id="5296765at2"/>
<proteinExistence type="inferred from homology"/>
<dbReference type="GO" id="GO:0005524">
    <property type="term" value="F:ATP binding"/>
    <property type="evidence" value="ECO:0007669"/>
    <property type="project" value="UniProtKB-KW"/>
</dbReference>
<keyword evidence="7" id="KW-1185">Reference proteome</keyword>
<evidence type="ECO:0000313" key="7">
    <source>
        <dbReference type="Proteomes" id="UP000316196"/>
    </source>
</evidence>